<proteinExistence type="predicted"/>
<dbReference type="EMBL" id="RDQH01000343">
    <property type="protein sequence ID" value="RXH69050.1"/>
    <property type="molecule type" value="Genomic_DNA"/>
</dbReference>
<dbReference type="Proteomes" id="UP000290289">
    <property type="component" value="Chromosome 17"/>
</dbReference>
<accession>A0A498HE39</accession>
<name>A0A498HE39_MALDO</name>
<evidence type="ECO:0008006" key="3">
    <source>
        <dbReference type="Google" id="ProtNLM"/>
    </source>
</evidence>
<reference evidence="1 2" key="1">
    <citation type="submission" date="2018-10" db="EMBL/GenBank/DDBJ databases">
        <title>A high-quality apple genome assembly.</title>
        <authorList>
            <person name="Hu J."/>
        </authorList>
    </citation>
    <scope>NUCLEOTIDE SEQUENCE [LARGE SCALE GENOMIC DNA]</scope>
    <source>
        <strain evidence="2">cv. HFTH1</strain>
        <tissue evidence="1">Young leaf</tissue>
    </source>
</reference>
<protein>
    <recommendedName>
        <fullName evidence="3">Reverse transcriptase RNase H-like domain-containing protein</fullName>
    </recommendedName>
</protein>
<gene>
    <name evidence="1" type="ORF">DVH24_031383</name>
</gene>
<dbReference type="PANTHER" id="PTHR48475:SF1">
    <property type="entry name" value="RNASE H TYPE-1 DOMAIN-CONTAINING PROTEIN"/>
    <property type="match status" value="1"/>
</dbReference>
<evidence type="ECO:0000313" key="1">
    <source>
        <dbReference type="EMBL" id="RXH69050.1"/>
    </source>
</evidence>
<comment type="caution">
    <text evidence="1">The sequence shown here is derived from an EMBL/GenBank/DDBJ whole genome shotgun (WGS) entry which is preliminary data.</text>
</comment>
<organism evidence="1 2">
    <name type="scientific">Malus domestica</name>
    <name type="common">Apple</name>
    <name type="synonym">Pyrus malus</name>
    <dbReference type="NCBI Taxonomy" id="3750"/>
    <lineage>
        <taxon>Eukaryota</taxon>
        <taxon>Viridiplantae</taxon>
        <taxon>Streptophyta</taxon>
        <taxon>Embryophyta</taxon>
        <taxon>Tracheophyta</taxon>
        <taxon>Spermatophyta</taxon>
        <taxon>Magnoliopsida</taxon>
        <taxon>eudicotyledons</taxon>
        <taxon>Gunneridae</taxon>
        <taxon>Pentapetalae</taxon>
        <taxon>rosids</taxon>
        <taxon>fabids</taxon>
        <taxon>Rosales</taxon>
        <taxon>Rosaceae</taxon>
        <taxon>Amygdaloideae</taxon>
        <taxon>Maleae</taxon>
        <taxon>Malus</taxon>
    </lineage>
</organism>
<keyword evidence="2" id="KW-1185">Reference proteome</keyword>
<evidence type="ECO:0000313" key="2">
    <source>
        <dbReference type="Proteomes" id="UP000290289"/>
    </source>
</evidence>
<dbReference type="AlphaFoldDB" id="A0A498HE39"/>
<sequence length="65" mass="7192">MHAYTVHLVAKANLVKHVMSKPVLTGRLAKWALLLNQYKIIYVTAKAVKGQALADFLANHPIPVD</sequence>
<dbReference type="PANTHER" id="PTHR48475">
    <property type="entry name" value="RIBONUCLEASE H"/>
    <property type="match status" value="1"/>
</dbReference>